<gene>
    <name evidence="2" type="ORF">BEN76_08610</name>
</gene>
<dbReference type="Proteomes" id="UP000185674">
    <property type="component" value="Chromosome"/>
</dbReference>
<proteinExistence type="predicted"/>
<keyword evidence="1" id="KW-1133">Transmembrane helix</keyword>
<feature type="transmembrane region" description="Helical" evidence="1">
    <location>
        <begin position="42"/>
        <end position="60"/>
    </location>
</feature>
<evidence type="ECO:0000313" key="3">
    <source>
        <dbReference type="Proteomes" id="UP000185674"/>
    </source>
</evidence>
<evidence type="ECO:0000313" key="2">
    <source>
        <dbReference type="EMBL" id="APV36073.1"/>
    </source>
</evidence>
<keyword evidence="1" id="KW-0812">Transmembrane</keyword>
<keyword evidence="1" id="KW-0472">Membrane</keyword>
<feature type="transmembrane region" description="Helical" evidence="1">
    <location>
        <begin position="117"/>
        <end position="137"/>
    </location>
</feature>
<dbReference type="KEGG" id="asol:BEN76_08610"/>
<dbReference type="STRING" id="487316.BEN76_08610"/>
<name>A0A1P8EIN8_9GAMM</name>
<sequence>MANTRETSHKIYSTLYVLVLVVIGMYCVLNATYTAIIGGTTFYFFASVILFVQSVMALRPSEHTRNLAGFGLIVLVAVLLYTHGLGFLSHLKAVALLPAIALTLFGLPALSNEPKKLNALKTILLMSFIILATVQYYELDYLKGYYDSLHNGETWQKYGAL</sequence>
<evidence type="ECO:0000256" key="1">
    <source>
        <dbReference type="SAM" id="Phobius"/>
    </source>
</evidence>
<feature type="transmembrane region" description="Helical" evidence="1">
    <location>
        <begin position="93"/>
        <end position="110"/>
    </location>
</feature>
<accession>A0A1P8EIN8</accession>
<dbReference type="AlphaFoldDB" id="A0A1P8EIN8"/>
<feature type="transmembrane region" description="Helical" evidence="1">
    <location>
        <begin position="67"/>
        <end position="87"/>
    </location>
</feature>
<protein>
    <submittedName>
        <fullName evidence="2">Uncharacterized protein</fullName>
    </submittedName>
</protein>
<dbReference type="RefSeq" id="WP_076032839.1">
    <property type="nucleotide sequence ID" value="NZ_BKXY01000014.1"/>
</dbReference>
<dbReference type="eggNOG" id="ENOG50308T3">
    <property type="taxonomic scope" value="Bacteria"/>
</dbReference>
<feature type="transmembrane region" description="Helical" evidence="1">
    <location>
        <begin position="12"/>
        <end position="36"/>
    </location>
</feature>
<reference evidence="2 3" key="1">
    <citation type="submission" date="2016-08" db="EMBL/GenBank/DDBJ databases">
        <title>Complete genome sequence of Acinetobacter baylyi strain GFJ2.</title>
        <authorList>
            <person name="Tabata M."/>
            <person name="Kuboki S."/>
            <person name="Gibu N."/>
            <person name="Kinouchi Y."/>
            <person name="Vangnai A."/>
            <person name="Kasai D."/>
            <person name="Fukuda M."/>
        </authorList>
    </citation>
    <scope>NUCLEOTIDE SEQUENCE [LARGE SCALE GENOMIC DNA]</scope>
    <source>
        <strain evidence="2 3">GFJ2</strain>
    </source>
</reference>
<dbReference type="EMBL" id="CP016896">
    <property type="protein sequence ID" value="APV36073.1"/>
    <property type="molecule type" value="Genomic_DNA"/>
</dbReference>
<organism evidence="2 3">
    <name type="scientific">Acinetobacter soli</name>
    <dbReference type="NCBI Taxonomy" id="487316"/>
    <lineage>
        <taxon>Bacteria</taxon>
        <taxon>Pseudomonadati</taxon>
        <taxon>Pseudomonadota</taxon>
        <taxon>Gammaproteobacteria</taxon>
        <taxon>Moraxellales</taxon>
        <taxon>Moraxellaceae</taxon>
        <taxon>Acinetobacter</taxon>
    </lineage>
</organism>